<proteinExistence type="predicted"/>
<dbReference type="EMBL" id="JAGKQM010000002">
    <property type="protein sequence ID" value="KAH0937879.1"/>
    <property type="molecule type" value="Genomic_DNA"/>
</dbReference>
<dbReference type="Proteomes" id="UP000824890">
    <property type="component" value="Unassembled WGS sequence"/>
</dbReference>
<comment type="caution">
    <text evidence="1">The sequence shown here is derived from an EMBL/GenBank/DDBJ whole genome shotgun (WGS) entry which is preliminary data.</text>
</comment>
<reference evidence="1 2" key="1">
    <citation type="submission" date="2021-05" db="EMBL/GenBank/DDBJ databases">
        <title>Genome Assembly of Synthetic Allotetraploid Brassica napus Reveals Homoeologous Exchanges between Subgenomes.</title>
        <authorList>
            <person name="Davis J.T."/>
        </authorList>
    </citation>
    <scope>NUCLEOTIDE SEQUENCE [LARGE SCALE GENOMIC DNA]</scope>
    <source>
        <strain evidence="2">cv. Da-Ae</strain>
        <tissue evidence="1">Seedling</tissue>
    </source>
</reference>
<sequence length="66" mass="7366">MDKRYSFGFKKKTRILSFGAPAKRGDGGKYRWLCEDGASKSRRATRGGLINQILTRCKAHASLTCV</sequence>
<evidence type="ECO:0000313" key="1">
    <source>
        <dbReference type="EMBL" id="KAH0937879.1"/>
    </source>
</evidence>
<accession>A0ABQ8E8A1</accession>
<keyword evidence="2" id="KW-1185">Reference proteome</keyword>
<protein>
    <submittedName>
        <fullName evidence="1">Uncharacterized protein</fullName>
    </submittedName>
</protein>
<evidence type="ECO:0000313" key="2">
    <source>
        <dbReference type="Proteomes" id="UP000824890"/>
    </source>
</evidence>
<name>A0ABQ8E8A1_BRANA</name>
<gene>
    <name evidence="1" type="ORF">HID58_005340</name>
</gene>
<organism evidence="1 2">
    <name type="scientific">Brassica napus</name>
    <name type="common">Rape</name>
    <dbReference type="NCBI Taxonomy" id="3708"/>
    <lineage>
        <taxon>Eukaryota</taxon>
        <taxon>Viridiplantae</taxon>
        <taxon>Streptophyta</taxon>
        <taxon>Embryophyta</taxon>
        <taxon>Tracheophyta</taxon>
        <taxon>Spermatophyta</taxon>
        <taxon>Magnoliopsida</taxon>
        <taxon>eudicotyledons</taxon>
        <taxon>Gunneridae</taxon>
        <taxon>Pentapetalae</taxon>
        <taxon>rosids</taxon>
        <taxon>malvids</taxon>
        <taxon>Brassicales</taxon>
        <taxon>Brassicaceae</taxon>
        <taxon>Brassiceae</taxon>
        <taxon>Brassica</taxon>
    </lineage>
</organism>